<gene>
    <name evidence="1" type="ORF">LOY88_002000</name>
</gene>
<reference evidence="1" key="1">
    <citation type="journal article" date="2022" name="bioRxiv">
        <title>Population genetic analysis of Ophidiomyces ophidiicola, the causative agent of snake fungal disease, indicates recent introductions to the USA.</title>
        <authorList>
            <person name="Ladner J.T."/>
            <person name="Palmer J.M."/>
            <person name="Ettinger C.L."/>
            <person name="Stajich J.E."/>
            <person name="Farrell T.M."/>
            <person name="Glorioso B.M."/>
            <person name="Lawson B."/>
            <person name="Price S.J."/>
            <person name="Stengle A.G."/>
            <person name="Grear D.A."/>
            <person name="Lorch J.M."/>
        </authorList>
    </citation>
    <scope>NUCLEOTIDE SEQUENCE</scope>
    <source>
        <strain evidence="1">NWHC 24266-5</strain>
    </source>
</reference>
<protein>
    <submittedName>
        <fullName evidence="1">Uncharacterized protein</fullName>
    </submittedName>
</protein>
<accession>A0ACB8V0M1</accession>
<proteinExistence type="predicted"/>
<dbReference type="EMBL" id="JALBCA010000022">
    <property type="protein sequence ID" value="KAI2389726.1"/>
    <property type="molecule type" value="Genomic_DNA"/>
</dbReference>
<name>A0ACB8V0M1_9EURO</name>
<organism evidence="1">
    <name type="scientific">Ophidiomyces ophidiicola</name>
    <dbReference type="NCBI Taxonomy" id="1387563"/>
    <lineage>
        <taxon>Eukaryota</taxon>
        <taxon>Fungi</taxon>
        <taxon>Dikarya</taxon>
        <taxon>Ascomycota</taxon>
        <taxon>Pezizomycotina</taxon>
        <taxon>Eurotiomycetes</taxon>
        <taxon>Eurotiomycetidae</taxon>
        <taxon>Onygenales</taxon>
        <taxon>Onygenaceae</taxon>
        <taxon>Ophidiomyces</taxon>
    </lineage>
</organism>
<sequence length="457" mass="50104">MRLLTVQSKSPLSTLFVTALLGVQTVQASITLDLGSPESIKDATKQVSAGLVKYYTGYKPGDVPGNLPSPYYWWEAGAMFAALIDYWFYTGDSQYNDITTQAMLHQVGTDKNFMPSNQSASLGNDDQAFWGIAAMTAAENKFPNPPNDKPQWLELAQAVVHSQIPRWDADTCGGGLRWQIFSFNKGFPYKNTISNGCFINIAARLALYTKNDTYAKEVEKHWEWMADIGLISPTWQIFDGTDSLKNCSQLNHIQWTYNNGVLLAAAAAMYNYTNGADIWKKRLDGLIDGAGVFFSKDPPDVMTEVACEANGKCGVDQRSFKAYLARWMALTIRIAPYTREKLMPRLQASAKAAALQCNGPENACGLRWTMGAAYDGSTGVGEQMSALEIMQAHLLDYVGGPANNKTGISRGNPNAGTGKETKYTKLSDITTKDRVGAGFLTSVILLSVLGSAWWMLS</sequence>
<evidence type="ECO:0000313" key="1">
    <source>
        <dbReference type="EMBL" id="KAI2389726.1"/>
    </source>
</evidence>
<comment type="caution">
    <text evidence="1">The sequence shown here is derived from an EMBL/GenBank/DDBJ whole genome shotgun (WGS) entry which is preliminary data.</text>
</comment>